<evidence type="ECO:0000256" key="2">
    <source>
        <dbReference type="ARBA" id="ARBA00022771"/>
    </source>
</evidence>
<dbReference type="Pfam" id="PF13445">
    <property type="entry name" value="zf-RING_UBOX"/>
    <property type="match status" value="1"/>
</dbReference>
<keyword evidence="5" id="KW-0175">Coiled coil</keyword>
<evidence type="ECO:0000313" key="8">
    <source>
        <dbReference type="EMBL" id="RNF26359.1"/>
    </source>
</evidence>
<dbReference type="InterPro" id="IPR027370">
    <property type="entry name" value="Znf-RING_euk"/>
</dbReference>
<keyword evidence="1" id="KW-0479">Metal-binding</keyword>
<evidence type="ECO:0000256" key="6">
    <source>
        <dbReference type="SAM" id="MobiDB-lite"/>
    </source>
</evidence>
<dbReference type="SUPFAM" id="SSF57850">
    <property type="entry name" value="RING/U-box"/>
    <property type="match status" value="1"/>
</dbReference>
<evidence type="ECO:0000256" key="5">
    <source>
        <dbReference type="SAM" id="Coils"/>
    </source>
</evidence>
<feature type="domain" description="RING-type" evidence="7">
    <location>
        <begin position="721"/>
        <end position="766"/>
    </location>
</feature>
<protein>
    <submittedName>
        <fullName evidence="8">Metallo-peptidase, Clan MA(E), Family M1</fullName>
    </submittedName>
</protein>
<keyword evidence="2 4" id="KW-0863">Zinc-finger</keyword>
<dbReference type="InterPro" id="IPR017907">
    <property type="entry name" value="Znf_RING_CS"/>
</dbReference>
<proteinExistence type="predicted"/>
<dbReference type="SMART" id="SM00184">
    <property type="entry name" value="RING"/>
    <property type="match status" value="1"/>
</dbReference>
<dbReference type="InterPro" id="IPR001841">
    <property type="entry name" value="Znf_RING"/>
</dbReference>
<dbReference type="Proteomes" id="UP000284403">
    <property type="component" value="Unassembled WGS sequence"/>
</dbReference>
<comment type="caution">
    <text evidence="8">The sequence shown here is derived from an EMBL/GenBank/DDBJ whole genome shotgun (WGS) entry which is preliminary data.</text>
</comment>
<organism evidence="8 9">
    <name type="scientific">Trypanosoma conorhini</name>
    <dbReference type="NCBI Taxonomy" id="83891"/>
    <lineage>
        <taxon>Eukaryota</taxon>
        <taxon>Discoba</taxon>
        <taxon>Euglenozoa</taxon>
        <taxon>Kinetoplastea</taxon>
        <taxon>Metakinetoplastina</taxon>
        <taxon>Trypanosomatida</taxon>
        <taxon>Trypanosomatidae</taxon>
        <taxon>Trypanosoma</taxon>
    </lineage>
</organism>
<feature type="coiled-coil region" evidence="5">
    <location>
        <begin position="101"/>
        <end position="205"/>
    </location>
</feature>
<feature type="region of interest" description="Disordered" evidence="6">
    <location>
        <begin position="674"/>
        <end position="697"/>
    </location>
</feature>
<dbReference type="GeneID" id="40314930"/>
<dbReference type="InterPro" id="IPR013083">
    <property type="entry name" value="Znf_RING/FYVE/PHD"/>
</dbReference>
<keyword evidence="3" id="KW-0862">Zinc</keyword>
<sequence length="807" mass="90685">MPTPGGVPDMTRMSLRGSLRGGHGYAPSTGGGGGHSRRESATLPFIAPTSNYAREMANVANPVNARVSEGNTKAELLQVIEQQRREMQVRTDGVNAIQRNFERLSEMYRNDRAELEQLREEVKRLRGREGADESELKVYAAVRAELESLLQSHKELQETRRQEQQKCRSDAEEAQRRLEAQQRRFTELQGECDQLSRTAKEGEEKMGHVTAELAYLTRQVQQFVEEVRRRVSSLPVEGLTRGGSGPAPGDGDARQTVKAALADAWDSVDAVCVCLRTAHASMNHMAREQLWQRNALVSKVMQELEAAARGAVSEEEAAAREAIYTRRQDKLHGLSKQAECALRQEAQAELAGARRRLLLQELSHDAVAAELRRHVAELKERLQAALEGYDVLQQQHQAGMAMLRETLLQEIWQLREGMSQLHGQHAAAAAAAQQRLRESELQRLQEQHTLTLREVVEKSAAEYNARQLIWQERIAKLDDRLRGLTALTHAARTEMNELRAKNAAVCSDLRTSRTLAKEAQCEVLLRYETQLRENLIESENGQRESLLARAADHRGAFSTVAEVTAKLRLVVSLYAAAAEETAQRFVIVSDAWATSPVMACEQALHELRLQEMGRQVPKAPCSSLPASLAEMRTRLRELRQEASGVPRCLHDMQQEQARLFASALEDAQQLELSWAKSTAPRREEGQQQQEEEEEGRAKATIRTVMEMLIAAEQATESLYSCGLCMQLYRSPVTCVPCGHTFCESCLLLQPENKLRTKNSAWYCPECALRPCNLLVRVRALETLSGNFLFRKKGMEELQRAFDSLRAC</sequence>
<feature type="compositionally biased region" description="Gly residues" evidence="6">
    <location>
        <begin position="19"/>
        <end position="34"/>
    </location>
</feature>
<feature type="region of interest" description="Disordered" evidence="6">
    <location>
        <begin position="1"/>
        <end position="40"/>
    </location>
</feature>
<dbReference type="RefSeq" id="XP_029231565.1">
    <property type="nucleotide sequence ID" value="XM_029368257.1"/>
</dbReference>
<accession>A0A3S5IUK2</accession>
<evidence type="ECO:0000256" key="4">
    <source>
        <dbReference type="PROSITE-ProRule" id="PRU00175"/>
    </source>
</evidence>
<dbReference type="Gene3D" id="3.30.40.10">
    <property type="entry name" value="Zinc/RING finger domain, C3HC4 (zinc finger)"/>
    <property type="match status" value="1"/>
</dbReference>
<name>A0A3S5IUK2_9TRYP</name>
<reference evidence="8 9" key="1">
    <citation type="journal article" date="2018" name="BMC Genomics">
        <title>Genomic comparison of Trypanosoma conorhini and Trypanosoma rangeli to Trypanosoma cruzi strains of high and low virulence.</title>
        <authorList>
            <person name="Bradwell K.R."/>
            <person name="Koparde V.N."/>
            <person name="Matveyev A.V."/>
            <person name="Serrano M.G."/>
            <person name="Alves J.M."/>
            <person name="Parikh H."/>
            <person name="Huang B."/>
            <person name="Lee V."/>
            <person name="Espinosa-Alvarez O."/>
            <person name="Ortiz P.A."/>
            <person name="Costa-Martins A.G."/>
            <person name="Teixeira M.M."/>
            <person name="Buck G.A."/>
        </authorList>
    </citation>
    <scope>NUCLEOTIDE SEQUENCE [LARGE SCALE GENOMIC DNA]</scope>
    <source>
        <strain evidence="8 9">025E</strain>
    </source>
</reference>
<dbReference type="AlphaFoldDB" id="A0A3S5IUK2"/>
<keyword evidence="9" id="KW-1185">Reference proteome</keyword>
<dbReference type="EMBL" id="MKKU01000045">
    <property type="protein sequence ID" value="RNF26359.1"/>
    <property type="molecule type" value="Genomic_DNA"/>
</dbReference>
<dbReference type="PROSITE" id="PS00518">
    <property type="entry name" value="ZF_RING_1"/>
    <property type="match status" value="1"/>
</dbReference>
<dbReference type="OrthoDB" id="6105938at2759"/>
<evidence type="ECO:0000256" key="1">
    <source>
        <dbReference type="ARBA" id="ARBA00022723"/>
    </source>
</evidence>
<gene>
    <name evidence="8" type="ORF">Tco025E_01319</name>
</gene>
<evidence type="ECO:0000313" key="9">
    <source>
        <dbReference type="Proteomes" id="UP000284403"/>
    </source>
</evidence>
<dbReference type="GO" id="GO:0008270">
    <property type="term" value="F:zinc ion binding"/>
    <property type="evidence" value="ECO:0007669"/>
    <property type="project" value="UniProtKB-KW"/>
</dbReference>
<dbReference type="PROSITE" id="PS50089">
    <property type="entry name" value="ZF_RING_2"/>
    <property type="match status" value="1"/>
</dbReference>
<evidence type="ECO:0000259" key="7">
    <source>
        <dbReference type="PROSITE" id="PS50089"/>
    </source>
</evidence>
<evidence type="ECO:0000256" key="3">
    <source>
        <dbReference type="ARBA" id="ARBA00022833"/>
    </source>
</evidence>
<feature type="coiled-coil region" evidence="5">
    <location>
        <begin position="368"/>
        <end position="395"/>
    </location>
</feature>